<feature type="region of interest" description="Disordered" evidence="1">
    <location>
        <begin position="99"/>
        <end position="122"/>
    </location>
</feature>
<feature type="compositionally biased region" description="Basic and acidic residues" evidence="1">
    <location>
        <begin position="31"/>
        <end position="48"/>
    </location>
</feature>
<organism evidence="2 3">
    <name type="scientific">Emergomyces pasteurianus Ep9510</name>
    <dbReference type="NCBI Taxonomy" id="1447872"/>
    <lineage>
        <taxon>Eukaryota</taxon>
        <taxon>Fungi</taxon>
        <taxon>Dikarya</taxon>
        <taxon>Ascomycota</taxon>
        <taxon>Pezizomycotina</taxon>
        <taxon>Eurotiomycetes</taxon>
        <taxon>Eurotiomycetidae</taxon>
        <taxon>Onygenales</taxon>
        <taxon>Ajellomycetaceae</taxon>
        <taxon>Emergomyces</taxon>
    </lineage>
</organism>
<evidence type="ECO:0000256" key="1">
    <source>
        <dbReference type="SAM" id="MobiDB-lite"/>
    </source>
</evidence>
<dbReference type="Proteomes" id="UP000182235">
    <property type="component" value="Unassembled WGS sequence"/>
</dbReference>
<feature type="region of interest" description="Disordered" evidence="1">
    <location>
        <begin position="140"/>
        <end position="215"/>
    </location>
</feature>
<dbReference type="OrthoDB" id="4177049at2759"/>
<keyword evidence="3" id="KW-1185">Reference proteome</keyword>
<dbReference type="AlphaFoldDB" id="A0A1J9Q168"/>
<proteinExistence type="predicted"/>
<gene>
    <name evidence="2" type="ORF">AJ78_08804</name>
</gene>
<dbReference type="VEuPathDB" id="FungiDB:AJ78_08804"/>
<sequence length="284" mass="31011">MDNRPRSPTPDSGSPYKEPNTALKSSVSYDIFRDRSDTATYNLHDEPSRSPPPAHRSRGVLQSGDSLELGAINNSHDHTPSALVDTQPPLQQRRFCATDYGSPVQKSDAYKDNSGSLTTEHKRHRTLDCRSFDIYTDPGLDADAGAEADAEETSKIPSRQQQLPPAPLCLMDKSNEMNPDLGTRGDGKDNESNKDNILPEATIPLGEGGPPLRRRSKLQRPFGLLNSSDFYPADASTCPNCLRSGVGTVTSNLRMNGDDGDVFLDGSRGAWANSSRFPCSKCWK</sequence>
<accession>A0A1J9Q168</accession>
<comment type="caution">
    <text evidence="2">The sequence shown here is derived from an EMBL/GenBank/DDBJ whole genome shotgun (WGS) entry which is preliminary data.</text>
</comment>
<reference evidence="2 3" key="1">
    <citation type="submission" date="2015-07" db="EMBL/GenBank/DDBJ databases">
        <title>Emmonsia species relationships and genome sequence.</title>
        <authorList>
            <consortium name="The Broad Institute Genomics Platform"/>
            <person name="Cuomo C.A."/>
            <person name="Munoz J.F."/>
            <person name="Imamovic A."/>
            <person name="Priest M.E."/>
            <person name="Young S."/>
            <person name="Clay O.K."/>
            <person name="McEwen J.G."/>
        </authorList>
    </citation>
    <scope>NUCLEOTIDE SEQUENCE [LARGE SCALE GENOMIC DNA]</scope>
    <source>
        <strain evidence="2 3">UAMH 9510</strain>
    </source>
</reference>
<feature type="compositionally biased region" description="Basic and acidic residues" evidence="1">
    <location>
        <begin position="183"/>
        <end position="194"/>
    </location>
</feature>
<name>A0A1J9Q168_9EURO</name>
<evidence type="ECO:0000313" key="3">
    <source>
        <dbReference type="Proteomes" id="UP000182235"/>
    </source>
</evidence>
<protein>
    <submittedName>
        <fullName evidence="2">Uncharacterized protein</fullName>
    </submittedName>
</protein>
<evidence type="ECO:0000313" key="2">
    <source>
        <dbReference type="EMBL" id="OJD10007.1"/>
    </source>
</evidence>
<dbReference type="EMBL" id="LGRN01000985">
    <property type="protein sequence ID" value="OJD10007.1"/>
    <property type="molecule type" value="Genomic_DNA"/>
</dbReference>
<feature type="region of interest" description="Disordered" evidence="1">
    <location>
        <begin position="1"/>
        <end position="62"/>
    </location>
</feature>